<keyword evidence="2" id="KW-1185">Reference proteome</keyword>
<organism evidence="1 2">
    <name type="scientific">Nezara viridula</name>
    <name type="common">Southern green stink bug</name>
    <name type="synonym">Cimex viridulus</name>
    <dbReference type="NCBI Taxonomy" id="85310"/>
    <lineage>
        <taxon>Eukaryota</taxon>
        <taxon>Metazoa</taxon>
        <taxon>Ecdysozoa</taxon>
        <taxon>Arthropoda</taxon>
        <taxon>Hexapoda</taxon>
        <taxon>Insecta</taxon>
        <taxon>Pterygota</taxon>
        <taxon>Neoptera</taxon>
        <taxon>Paraneoptera</taxon>
        <taxon>Hemiptera</taxon>
        <taxon>Heteroptera</taxon>
        <taxon>Panheteroptera</taxon>
        <taxon>Pentatomomorpha</taxon>
        <taxon>Pentatomoidea</taxon>
        <taxon>Pentatomidae</taxon>
        <taxon>Pentatominae</taxon>
        <taxon>Nezara</taxon>
    </lineage>
</organism>
<gene>
    <name evidence="1" type="ORF">NEZAVI_LOCUS15670</name>
</gene>
<protein>
    <submittedName>
        <fullName evidence="1">Uncharacterized protein</fullName>
    </submittedName>
</protein>
<dbReference type="Proteomes" id="UP001152798">
    <property type="component" value="Chromosome 7"/>
</dbReference>
<dbReference type="EMBL" id="OV725083">
    <property type="protein sequence ID" value="CAH1408075.1"/>
    <property type="molecule type" value="Genomic_DNA"/>
</dbReference>
<dbReference type="OrthoDB" id="6596455at2759"/>
<dbReference type="Gene3D" id="1.10.238.10">
    <property type="entry name" value="EF-hand"/>
    <property type="match status" value="2"/>
</dbReference>
<name>A0A9P0HTM0_NEZVI</name>
<accession>A0A9P0HTM0</accession>
<sequence length="737" mass="84888">MFLPPDPPLPGYDPCAGNVQSVERTLAKIKAASLRVGFNLWHIFKPLDPHDTNYMSESKFLSILLGPMKSIIGLDPFEIGEMTNYYKIADGRIAYTRLCQEVHEKLSPPGESDEDRKIEMMQSNKLGDKEDQEVKEILARISVSVTPRKLVVKPFFQDFELVKKDSGLVSKNTFVRVVHFMGVPLTTEEISLLLRKYRHDSDTVKYEAFLKEIDEVSQFLAENQFVDQYGALRDDYFGKVPSLPAMDMQPVPEGEQYGIIKICSDGFPGGAVGAAETSVAFNKIREQVLNEKLNVEDFFMFYDKMNTGRVTSEAMRSCIDWICVSETCFNDLFLTHREVELLVTVYADPTTQDKVLWKVFKNDLEQGIEAKELETWPHRGMVRKSANPYQVLYRPPTPPEDLSYLSLNDVLGHIKECMETFGSSRKLITAFASRDINGTAYLTVPQFEWVFLECGICLAPREKEILRERYEDEMGINWRFFAEDLKTFREQLTVDRQQKEMEVRRKAVEDEKRQRVESMEGNVIEILAKIKCIIVCKRVWIKDYLKVFDKHKRELITRSEFQRGLDQCGLRLSKKEIEILEDVFCQPNDPDMIEYNRFCRTVDEDSLPPCLTRPNIKDVIEKSERTESKIMPTHQWANFKKRNTLAKAMDKLSKYVGLSSTDLFKSLDTINSGTVSRSNVQKALFSLNCLHLISNNELDTIIHCFGFKKGHFLELDYMAFLNALDIVIKTKAAAKNL</sequence>
<dbReference type="PANTHER" id="PTHR20875">
    <property type="entry name" value="EF-HAND CALCIUM-BINDING DOMAIN-CONTAINING PROTEIN 6-RELATED"/>
    <property type="match status" value="1"/>
</dbReference>
<dbReference type="InterPro" id="IPR052603">
    <property type="entry name" value="EFCB6"/>
</dbReference>
<evidence type="ECO:0000313" key="2">
    <source>
        <dbReference type="Proteomes" id="UP001152798"/>
    </source>
</evidence>
<dbReference type="AlphaFoldDB" id="A0A9P0HTM0"/>
<dbReference type="SUPFAM" id="SSF47473">
    <property type="entry name" value="EF-hand"/>
    <property type="match status" value="2"/>
</dbReference>
<evidence type="ECO:0000313" key="1">
    <source>
        <dbReference type="EMBL" id="CAH1408075.1"/>
    </source>
</evidence>
<proteinExistence type="predicted"/>
<reference evidence="1" key="1">
    <citation type="submission" date="2022-01" db="EMBL/GenBank/DDBJ databases">
        <authorList>
            <person name="King R."/>
        </authorList>
    </citation>
    <scope>NUCLEOTIDE SEQUENCE</scope>
</reference>
<dbReference type="PANTHER" id="PTHR20875:SF0">
    <property type="entry name" value="GH12158P"/>
    <property type="match status" value="1"/>
</dbReference>
<dbReference type="InterPro" id="IPR011992">
    <property type="entry name" value="EF-hand-dom_pair"/>
</dbReference>